<sequence>MQGQKLEDSEEIRAYALENFSEHWASKIEQLTVFPMDLLPQRVPNDMVDDLIRPFSMLEIEKNKAPGPDGYPSEFYQRFWTIIKEDVYQAIAYFHRTAKFPPTWGSMHIALIPKVMEEARGMTGLTVN</sequence>
<protein>
    <recommendedName>
        <fullName evidence="3">Reverse transcriptase</fullName>
    </recommendedName>
</protein>
<evidence type="ECO:0000313" key="1">
    <source>
        <dbReference type="EMBL" id="KAK1305278.1"/>
    </source>
</evidence>
<reference evidence="1" key="1">
    <citation type="journal article" date="2023" name="Nat. Commun.">
        <title>Diploid and tetraploid genomes of Acorus and the evolution of monocots.</title>
        <authorList>
            <person name="Ma L."/>
            <person name="Liu K.W."/>
            <person name="Li Z."/>
            <person name="Hsiao Y.Y."/>
            <person name="Qi Y."/>
            <person name="Fu T."/>
            <person name="Tang G.D."/>
            <person name="Zhang D."/>
            <person name="Sun W.H."/>
            <person name="Liu D.K."/>
            <person name="Li Y."/>
            <person name="Chen G.Z."/>
            <person name="Liu X.D."/>
            <person name="Liao X.Y."/>
            <person name="Jiang Y.T."/>
            <person name="Yu X."/>
            <person name="Hao Y."/>
            <person name="Huang J."/>
            <person name="Zhao X.W."/>
            <person name="Ke S."/>
            <person name="Chen Y.Y."/>
            <person name="Wu W.L."/>
            <person name="Hsu J.L."/>
            <person name="Lin Y.F."/>
            <person name="Huang M.D."/>
            <person name="Li C.Y."/>
            <person name="Huang L."/>
            <person name="Wang Z.W."/>
            <person name="Zhao X."/>
            <person name="Zhong W.Y."/>
            <person name="Peng D.H."/>
            <person name="Ahmad S."/>
            <person name="Lan S."/>
            <person name="Zhang J.S."/>
            <person name="Tsai W.C."/>
            <person name="Van de Peer Y."/>
            <person name="Liu Z.J."/>
        </authorList>
    </citation>
    <scope>NUCLEOTIDE SEQUENCE</scope>
    <source>
        <strain evidence="1">CP</strain>
    </source>
</reference>
<gene>
    <name evidence="1" type="ORF">QJS10_CPB11g01005</name>
</gene>
<keyword evidence="2" id="KW-1185">Reference proteome</keyword>
<proteinExistence type="predicted"/>
<reference evidence="1" key="2">
    <citation type="submission" date="2023-06" db="EMBL/GenBank/DDBJ databases">
        <authorList>
            <person name="Ma L."/>
            <person name="Liu K.-W."/>
            <person name="Li Z."/>
            <person name="Hsiao Y.-Y."/>
            <person name="Qi Y."/>
            <person name="Fu T."/>
            <person name="Tang G."/>
            <person name="Zhang D."/>
            <person name="Sun W.-H."/>
            <person name="Liu D.-K."/>
            <person name="Li Y."/>
            <person name="Chen G.-Z."/>
            <person name="Liu X.-D."/>
            <person name="Liao X.-Y."/>
            <person name="Jiang Y.-T."/>
            <person name="Yu X."/>
            <person name="Hao Y."/>
            <person name="Huang J."/>
            <person name="Zhao X.-W."/>
            <person name="Ke S."/>
            <person name="Chen Y.-Y."/>
            <person name="Wu W.-L."/>
            <person name="Hsu J.-L."/>
            <person name="Lin Y.-F."/>
            <person name="Huang M.-D."/>
            <person name="Li C.-Y."/>
            <person name="Huang L."/>
            <person name="Wang Z.-W."/>
            <person name="Zhao X."/>
            <person name="Zhong W.-Y."/>
            <person name="Peng D.-H."/>
            <person name="Ahmad S."/>
            <person name="Lan S."/>
            <person name="Zhang J.-S."/>
            <person name="Tsai W.-C."/>
            <person name="Van De Peer Y."/>
            <person name="Liu Z.-J."/>
        </authorList>
    </citation>
    <scope>NUCLEOTIDE SEQUENCE</scope>
    <source>
        <strain evidence="1">CP</strain>
        <tissue evidence="1">Leaves</tissue>
    </source>
</reference>
<dbReference type="EMBL" id="JAUJYO010000011">
    <property type="protein sequence ID" value="KAK1305278.1"/>
    <property type="molecule type" value="Genomic_DNA"/>
</dbReference>
<organism evidence="1 2">
    <name type="scientific">Acorus calamus</name>
    <name type="common">Sweet flag</name>
    <dbReference type="NCBI Taxonomy" id="4465"/>
    <lineage>
        <taxon>Eukaryota</taxon>
        <taxon>Viridiplantae</taxon>
        <taxon>Streptophyta</taxon>
        <taxon>Embryophyta</taxon>
        <taxon>Tracheophyta</taxon>
        <taxon>Spermatophyta</taxon>
        <taxon>Magnoliopsida</taxon>
        <taxon>Liliopsida</taxon>
        <taxon>Acoraceae</taxon>
        <taxon>Acorus</taxon>
    </lineage>
</organism>
<evidence type="ECO:0000313" key="2">
    <source>
        <dbReference type="Proteomes" id="UP001180020"/>
    </source>
</evidence>
<dbReference type="Proteomes" id="UP001180020">
    <property type="component" value="Unassembled WGS sequence"/>
</dbReference>
<comment type="caution">
    <text evidence="1">The sequence shown here is derived from an EMBL/GenBank/DDBJ whole genome shotgun (WGS) entry which is preliminary data.</text>
</comment>
<name>A0AAV9DVH6_ACOCL</name>
<dbReference type="AlphaFoldDB" id="A0AAV9DVH6"/>
<evidence type="ECO:0008006" key="3">
    <source>
        <dbReference type="Google" id="ProtNLM"/>
    </source>
</evidence>
<accession>A0AAV9DVH6</accession>